<dbReference type="STRING" id="1054996.SAMN05444414_12059"/>
<dbReference type="OrthoDB" id="7855889at2"/>
<sequence>MMRRLRCQGLILGFSAFLAAAGVLAQDDQFAFMPAGGRALLADLSGQAGAETLAEIAARDQSIEDWQTWAKSQGTDLDDKALATFAGYAELNLPVGEDVLSALAESGDATLLPADGKDLAIAQCQFCHSLFSGYLMHDRDEIGWTGTFKSPFHSEIPMSEVERDTFARYSAINMPLRFEDVPPELRF</sequence>
<keyword evidence="3" id="KW-1185">Reference proteome</keyword>
<dbReference type="Proteomes" id="UP000184191">
    <property type="component" value="Unassembled WGS sequence"/>
</dbReference>
<dbReference type="RefSeq" id="WP_073199467.1">
    <property type="nucleotide sequence ID" value="NZ_FRBN01000020.1"/>
</dbReference>
<protein>
    <recommendedName>
        <fullName evidence="4">Cytochrome c domain-containing protein</fullName>
    </recommendedName>
</protein>
<evidence type="ECO:0000256" key="1">
    <source>
        <dbReference type="SAM" id="SignalP"/>
    </source>
</evidence>
<dbReference type="AlphaFoldDB" id="A0A1M7BRT4"/>
<proteinExistence type="predicted"/>
<accession>A0A1M7BRT4</accession>
<evidence type="ECO:0000313" key="2">
    <source>
        <dbReference type="EMBL" id="SHL57647.1"/>
    </source>
</evidence>
<feature type="signal peptide" evidence="1">
    <location>
        <begin position="1"/>
        <end position="25"/>
    </location>
</feature>
<dbReference type="EMBL" id="FRBN01000020">
    <property type="protein sequence ID" value="SHL57647.1"/>
    <property type="molecule type" value="Genomic_DNA"/>
</dbReference>
<reference evidence="3" key="1">
    <citation type="submission" date="2016-11" db="EMBL/GenBank/DDBJ databases">
        <authorList>
            <person name="Varghese N."/>
            <person name="Submissions S."/>
        </authorList>
    </citation>
    <scope>NUCLEOTIDE SEQUENCE [LARGE SCALE GENOMIC DNA]</scope>
    <source>
        <strain evidence="3">DSM 29327</strain>
    </source>
</reference>
<organism evidence="2 3">
    <name type="scientific">Roseovarius marisflavi</name>
    <dbReference type="NCBI Taxonomy" id="1054996"/>
    <lineage>
        <taxon>Bacteria</taxon>
        <taxon>Pseudomonadati</taxon>
        <taxon>Pseudomonadota</taxon>
        <taxon>Alphaproteobacteria</taxon>
        <taxon>Rhodobacterales</taxon>
        <taxon>Roseobacteraceae</taxon>
        <taxon>Roseovarius</taxon>
    </lineage>
</organism>
<name>A0A1M7BRT4_9RHOB</name>
<feature type="chain" id="PRO_5012070813" description="Cytochrome c domain-containing protein" evidence="1">
    <location>
        <begin position="26"/>
        <end position="187"/>
    </location>
</feature>
<gene>
    <name evidence="2" type="ORF">SAMN05444414_12059</name>
</gene>
<evidence type="ECO:0000313" key="3">
    <source>
        <dbReference type="Proteomes" id="UP000184191"/>
    </source>
</evidence>
<evidence type="ECO:0008006" key="4">
    <source>
        <dbReference type="Google" id="ProtNLM"/>
    </source>
</evidence>
<keyword evidence="1" id="KW-0732">Signal</keyword>